<feature type="compositionally biased region" description="Polar residues" evidence="1">
    <location>
        <begin position="1"/>
        <end position="11"/>
    </location>
</feature>
<dbReference type="AlphaFoldDB" id="A0A562QPX4"/>
<dbReference type="OrthoDB" id="7029568at2"/>
<sequence>MRIDSYTSSYSLDRPGRYRSDNAYAEIQHEEEVRRDRPTDSQAVSQGLGETPLIRRVESASSANDASGSASSDMQWLMVSDQAWYQQPLTARASQALASYGSVALLAREAESQQVMRLDLYV</sequence>
<dbReference type="Proteomes" id="UP000316905">
    <property type="component" value="Unassembled WGS sequence"/>
</dbReference>
<protein>
    <submittedName>
        <fullName evidence="2">Uncharacterized protein</fullName>
    </submittedName>
</protein>
<feature type="region of interest" description="Disordered" evidence="1">
    <location>
        <begin position="1"/>
        <end position="71"/>
    </location>
</feature>
<proteinExistence type="predicted"/>
<keyword evidence="3" id="KW-1185">Reference proteome</keyword>
<dbReference type="EMBL" id="VLKY01000001">
    <property type="protein sequence ID" value="TWI58767.1"/>
    <property type="molecule type" value="Genomic_DNA"/>
</dbReference>
<reference evidence="2 3" key="1">
    <citation type="journal article" date="2015" name="Stand. Genomic Sci.">
        <title>Genomic Encyclopedia of Bacterial and Archaeal Type Strains, Phase III: the genomes of soil and plant-associated and newly described type strains.</title>
        <authorList>
            <person name="Whitman W.B."/>
            <person name="Woyke T."/>
            <person name="Klenk H.P."/>
            <person name="Zhou Y."/>
            <person name="Lilburn T.G."/>
            <person name="Beck B.J."/>
            <person name="De Vos P."/>
            <person name="Vandamme P."/>
            <person name="Eisen J.A."/>
            <person name="Garrity G."/>
            <person name="Hugenholtz P."/>
            <person name="Kyrpides N.C."/>
        </authorList>
    </citation>
    <scope>NUCLEOTIDE SEQUENCE [LARGE SCALE GENOMIC DNA]</scope>
    <source>
        <strain evidence="2 3">CGMCC 1.6858</strain>
    </source>
</reference>
<gene>
    <name evidence="2" type="ORF">IQ22_00479</name>
</gene>
<accession>A0A562QPX4</accession>
<evidence type="ECO:0000256" key="1">
    <source>
        <dbReference type="SAM" id="MobiDB-lite"/>
    </source>
</evidence>
<comment type="caution">
    <text evidence="2">The sequence shown here is derived from an EMBL/GenBank/DDBJ whole genome shotgun (WGS) entry which is preliminary data.</text>
</comment>
<evidence type="ECO:0000313" key="2">
    <source>
        <dbReference type="EMBL" id="TWI58767.1"/>
    </source>
</evidence>
<evidence type="ECO:0000313" key="3">
    <source>
        <dbReference type="Proteomes" id="UP000316905"/>
    </source>
</evidence>
<feature type="compositionally biased region" description="Low complexity" evidence="1">
    <location>
        <begin position="59"/>
        <end position="71"/>
    </location>
</feature>
<feature type="compositionally biased region" description="Basic and acidic residues" evidence="1">
    <location>
        <begin position="27"/>
        <end position="39"/>
    </location>
</feature>
<organism evidence="2 3">
    <name type="scientific">Pseudomonas duriflava</name>
    <dbReference type="NCBI Taxonomy" id="459528"/>
    <lineage>
        <taxon>Bacteria</taxon>
        <taxon>Pseudomonadati</taxon>
        <taxon>Pseudomonadota</taxon>
        <taxon>Gammaproteobacteria</taxon>
        <taxon>Pseudomonadales</taxon>
        <taxon>Pseudomonadaceae</taxon>
        <taxon>Pseudomonas</taxon>
    </lineage>
</organism>
<dbReference type="RefSeq" id="WP_145137433.1">
    <property type="nucleotide sequence ID" value="NZ_VLKY01000001.1"/>
</dbReference>
<name>A0A562QPX4_9PSED</name>